<proteinExistence type="inferred from homology"/>
<accession>A0ABS4CMM3</accession>
<dbReference type="Pfam" id="PF05816">
    <property type="entry name" value="TelA"/>
    <property type="match status" value="1"/>
</dbReference>
<keyword evidence="3" id="KW-0175">Coiled coil</keyword>
<evidence type="ECO:0000256" key="2">
    <source>
        <dbReference type="PIRNR" id="PIRNR026508"/>
    </source>
</evidence>
<dbReference type="PIRSF" id="PIRSF026508">
    <property type="entry name" value="TelA"/>
    <property type="match status" value="1"/>
</dbReference>
<dbReference type="EMBL" id="JAEDXU010000010">
    <property type="protein sequence ID" value="MBP1047852.1"/>
    <property type="molecule type" value="Genomic_DNA"/>
</dbReference>
<reference evidence="4 5" key="1">
    <citation type="submission" date="2020-12" db="EMBL/GenBank/DDBJ databases">
        <title>Vagococcus allomyrinae sp. nov. and Enterococcus lavae sp. nov., isolated from the larvae of Allomyrina dichotoma.</title>
        <authorList>
            <person name="Lee S.D."/>
        </authorList>
    </citation>
    <scope>NUCLEOTIDE SEQUENCE [LARGE SCALE GENOMIC DNA]</scope>
    <source>
        <strain evidence="4 5">BWM-S5</strain>
    </source>
</reference>
<dbReference type="PANTHER" id="PTHR38432">
    <property type="entry name" value="TELA-LIKE PROTEIN SAOUHSC_01408"/>
    <property type="match status" value="1"/>
</dbReference>
<gene>
    <name evidence="4" type="ORF">I6N96_16295</name>
</gene>
<evidence type="ECO:0000313" key="5">
    <source>
        <dbReference type="Proteomes" id="UP000673375"/>
    </source>
</evidence>
<dbReference type="Proteomes" id="UP000673375">
    <property type="component" value="Unassembled WGS sequence"/>
</dbReference>
<organism evidence="4 5">
    <name type="scientific">Enterococcus larvae</name>
    <dbReference type="NCBI Taxonomy" id="2794352"/>
    <lineage>
        <taxon>Bacteria</taxon>
        <taxon>Bacillati</taxon>
        <taxon>Bacillota</taxon>
        <taxon>Bacilli</taxon>
        <taxon>Lactobacillales</taxon>
        <taxon>Enterococcaceae</taxon>
        <taxon>Enterococcus</taxon>
    </lineage>
</organism>
<dbReference type="PANTHER" id="PTHR38432:SF1">
    <property type="entry name" value="TELA-LIKE PROTEIN SAOUHSC_01408"/>
    <property type="match status" value="1"/>
</dbReference>
<evidence type="ECO:0000313" key="4">
    <source>
        <dbReference type="EMBL" id="MBP1047852.1"/>
    </source>
</evidence>
<comment type="similarity">
    <text evidence="1 2">Belongs to the TelA family.</text>
</comment>
<evidence type="ECO:0000256" key="3">
    <source>
        <dbReference type="SAM" id="Coils"/>
    </source>
</evidence>
<feature type="coiled-coil region" evidence="3">
    <location>
        <begin position="130"/>
        <end position="157"/>
    </location>
</feature>
<sequence length="370" mass="41479">MEEFTFGVPKEETKEIEQLLDIKAPTQEQIQLTEAQTNAISGLKDQIDINDALGVMNYGAAEQKRLSEFSDQALVKVKSSELGDVGKIINELVVELESFTPEESEGVLTKLFKRGKNKINTMLIRFEDVNANVERIINNLEAHYVTLTNDILSLEEMSEANKLFYQKLSVYVEAGQAKIVELKATTLPELQQKAQDQDQENLNNLSDFSDKLTQFEKKVHDLDMTKMISQQMATQIRVIQNANKAMAYKIQSTLTNTIPMWKQQMVIALSAQHTLSAIEADNAVSDITNELFKRNAEKIHHVSTQAAESAERSIVDIDTLKEVNTQTILALKDIQTIRVKGAENRQYAQGEMAKMRAELATALIDASAGK</sequence>
<comment type="caution">
    <text evidence="4">The sequence shown here is derived from an EMBL/GenBank/DDBJ whole genome shotgun (WGS) entry which is preliminary data.</text>
</comment>
<keyword evidence="5" id="KW-1185">Reference proteome</keyword>
<evidence type="ECO:0000256" key="1">
    <source>
        <dbReference type="ARBA" id="ARBA00005541"/>
    </source>
</evidence>
<protein>
    <submittedName>
        <fullName evidence="4">Toxic anion resistance protein</fullName>
    </submittedName>
</protein>
<dbReference type="InterPro" id="IPR008863">
    <property type="entry name" value="Toxic_anion-R_TelA"/>
</dbReference>
<dbReference type="RefSeq" id="WP_209558630.1">
    <property type="nucleotide sequence ID" value="NZ_JAEDXU010000010.1"/>
</dbReference>
<name>A0ABS4CMM3_9ENTE</name>